<evidence type="ECO:0000256" key="1">
    <source>
        <dbReference type="SAM" id="SignalP"/>
    </source>
</evidence>
<dbReference type="RefSeq" id="WP_250593347.1">
    <property type="nucleotide sequence ID" value="NZ_JAMLJM010000010.1"/>
</dbReference>
<evidence type="ECO:0000313" key="2">
    <source>
        <dbReference type="EMBL" id="MCL9809956.1"/>
    </source>
</evidence>
<organism evidence="2 3">
    <name type="scientific">Flavobacterium luminosum</name>
    <dbReference type="NCBI Taxonomy" id="2949086"/>
    <lineage>
        <taxon>Bacteria</taxon>
        <taxon>Pseudomonadati</taxon>
        <taxon>Bacteroidota</taxon>
        <taxon>Flavobacteriia</taxon>
        <taxon>Flavobacteriales</taxon>
        <taxon>Flavobacteriaceae</taxon>
        <taxon>Flavobacterium</taxon>
    </lineage>
</organism>
<reference evidence="2 3" key="1">
    <citation type="submission" date="2022-05" db="EMBL/GenBank/DDBJ databases">
        <title>Flavobacterium sp., isolated from activated sludge.</title>
        <authorList>
            <person name="Ran Q."/>
        </authorList>
    </citation>
    <scope>NUCLEOTIDE SEQUENCE [LARGE SCALE GENOMIC DNA]</scope>
    <source>
        <strain evidence="2 3">HXWNR70</strain>
    </source>
</reference>
<name>A0ABT0TRN4_9FLAO</name>
<feature type="signal peptide" evidence="1">
    <location>
        <begin position="1"/>
        <end position="18"/>
    </location>
</feature>
<keyword evidence="3" id="KW-1185">Reference proteome</keyword>
<protein>
    <submittedName>
        <fullName evidence="2">PorT family protein</fullName>
    </submittedName>
</protein>
<keyword evidence="1" id="KW-0732">Signal</keyword>
<evidence type="ECO:0000313" key="3">
    <source>
        <dbReference type="Proteomes" id="UP001317191"/>
    </source>
</evidence>
<feature type="chain" id="PRO_5045562264" evidence="1">
    <location>
        <begin position="19"/>
        <end position="218"/>
    </location>
</feature>
<comment type="caution">
    <text evidence="2">The sequence shown here is derived from an EMBL/GenBank/DDBJ whole genome shotgun (WGS) entry which is preliminary data.</text>
</comment>
<accession>A0ABT0TRN4</accession>
<proteinExistence type="predicted"/>
<gene>
    <name evidence="2" type="ORF">NAT50_11370</name>
</gene>
<dbReference type="EMBL" id="JAMLJM010000010">
    <property type="protein sequence ID" value="MCL9809956.1"/>
    <property type="molecule type" value="Genomic_DNA"/>
</dbReference>
<dbReference type="Proteomes" id="UP001317191">
    <property type="component" value="Unassembled WGS sequence"/>
</dbReference>
<sequence length="218" mass="24299">MKRFVLILCILSSGFSFSQHNRNDGNHIGISFGATQTSLFTSNFDTKPEMGWIGGFSVRGNYYNNWSMIFGMQFTESNFSVETSNLLFQSENVKYKLSGAQIRLLLSANIIENHLSVDFGPVLQVNGKLKINEGNKDNLINGNLLTANDILDVTKINGNVYLGISAGGKWVKAVVFYQYGVNNFMNNLNKFDDLKLKNNNKDFKGNLGMLSGQLLVNL</sequence>